<protein>
    <submittedName>
        <fullName evidence="1">Uncharacterized protein</fullName>
    </submittedName>
</protein>
<dbReference type="EMBL" id="OMOD01000163">
    <property type="protein sequence ID" value="SPF46605.1"/>
    <property type="molecule type" value="Genomic_DNA"/>
</dbReference>
<dbReference type="Proteomes" id="UP000238701">
    <property type="component" value="Unassembled WGS sequence"/>
</dbReference>
<evidence type="ECO:0000313" key="1">
    <source>
        <dbReference type="EMBL" id="SPF46605.1"/>
    </source>
</evidence>
<dbReference type="AlphaFoldDB" id="A0A2U3L3V7"/>
<sequence>MIPESDRFNTTHPNLCPALRWKGQFILAEPDPGVPPCNDGLFWCIHTQTCIGPDGGLAEPGNCNSKSRACHGTGKCG</sequence>
<organism evidence="1 2">
    <name type="scientific">Candidatus Sulfotelmatobacter kueseliae</name>
    <dbReference type="NCBI Taxonomy" id="2042962"/>
    <lineage>
        <taxon>Bacteria</taxon>
        <taxon>Pseudomonadati</taxon>
        <taxon>Acidobacteriota</taxon>
        <taxon>Terriglobia</taxon>
        <taxon>Terriglobales</taxon>
        <taxon>Candidatus Korobacteraceae</taxon>
        <taxon>Candidatus Sulfotelmatobacter</taxon>
    </lineage>
</organism>
<accession>A0A2U3L3V7</accession>
<proteinExistence type="predicted"/>
<evidence type="ECO:0000313" key="2">
    <source>
        <dbReference type="Proteomes" id="UP000238701"/>
    </source>
</evidence>
<gene>
    <name evidence="1" type="ORF">SBA1_670011</name>
</gene>
<name>A0A2U3L3V7_9BACT</name>
<reference evidence="2" key="1">
    <citation type="submission" date="2018-02" db="EMBL/GenBank/DDBJ databases">
        <authorList>
            <person name="Hausmann B."/>
        </authorList>
    </citation>
    <scope>NUCLEOTIDE SEQUENCE [LARGE SCALE GENOMIC DNA]</scope>
    <source>
        <strain evidence="2">Peat soil MAG SbA1</strain>
    </source>
</reference>